<proteinExistence type="predicted"/>
<name>A0A4Y2IDG1_ARAVE</name>
<evidence type="ECO:0000313" key="1">
    <source>
        <dbReference type="EMBL" id="GBM75452.1"/>
    </source>
</evidence>
<evidence type="ECO:0000313" key="2">
    <source>
        <dbReference type="Proteomes" id="UP000499080"/>
    </source>
</evidence>
<dbReference type="AlphaFoldDB" id="A0A4Y2IDG1"/>
<sequence>MAEKAWKLQEVTPCTLASGSTSNDQPPRLNGNSGSRIIALIKSGSCDDPHVLPVCHSSSEMGPKNHTTIIIHTGRRIPAYLSVHHTDSYRTLFRQLERNATHQKCL</sequence>
<dbReference type="EMBL" id="BGPR01002558">
    <property type="protein sequence ID" value="GBM75452.1"/>
    <property type="molecule type" value="Genomic_DNA"/>
</dbReference>
<comment type="caution">
    <text evidence="1">The sequence shown here is derived from an EMBL/GenBank/DDBJ whole genome shotgun (WGS) entry which is preliminary data.</text>
</comment>
<accession>A0A4Y2IDG1</accession>
<protein>
    <submittedName>
        <fullName evidence="1">Uncharacterized protein</fullName>
    </submittedName>
</protein>
<keyword evidence="2" id="KW-1185">Reference proteome</keyword>
<gene>
    <name evidence="1" type="ORF">AVEN_182322_1</name>
</gene>
<organism evidence="1 2">
    <name type="scientific">Araneus ventricosus</name>
    <name type="common">Orbweaver spider</name>
    <name type="synonym">Epeira ventricosa</name>
    <dbReference type="NCBI Taxonomy" id="182803"/>
    <lineage>
        <taxon>Eukaryota</taxon>
        <taxon>Metazoa</taxon>
        <taxon>Ecdysozoa</taxon>
        <taxon>Arthropoda</taxon>
        <taxon>Chelicerata</taxon>
        <taxon>Arachnida</taxon>
        <taxon>Araneae</taxon>
        <taxon>Araneomorphae</taxon>
        <taxon>Entelegynae</taxon>
        <taxon>Araneoidea</taxon>
        <taxon>Araneidae</taxon>
        <taxon>Araneus</taxon>
    </lineage>
</organism>
<reference evidence="1 2" key="1">
    <citation type="journal article" date="2019" name="Sci. Rep.">
        <title>Orb-weaving spider Araneus ventricosus genome elucidates the spidroin gene catalogue.</title>
        <authorList>
            <person name="Kono N."/>
            <person name="Nakamura H."/>
            <person name="Ohtoshi R."/>
            <person name="Moran D.A.P."/>
            <person name="Shinohara A."/>
            <person name="Yoshida Y."/>
            <person name="Fujiwara M."/>
            <person name="Mori M."/>
            <person name="Tomita M."/>
            <person name="Arakawa K."/>
        </authorList>
    </citation>
    <scope>NUCLEOTIDE SEQUENCE [LARGE SCALE GENOMIC DNA]</scope>
</reference>
<dbReference type="Proteomes" id="UP000499080">
    <property type="component" value="Unassembled WGS sequence"/>
</dbReference>